<comment type="caution">
    <text evidence="1">The sequence shown here is derived from an EMBL/GenBank/DDBJ whole genome shotgun (WGS) entry which is preliminary data.</text>
</comment>
<organism evidence="1 2">
    <name type="scientific">Pelomonas baiyunensis</name>
    <dbReference type="NCBI Taxonomy" id="3299026"/>
    <lineage>
        <taxon>Bacteria</taxon>
        <taxon>Pseudomonadati</taxon>
        <taxon>Pseudomonadota</taxon>
        <taxon>Betaproteobacteria</taxon>
        <taxon>Burkholderiales</taxon>
        <taxon>Sphaerotilaceae</taxon>
        <taxon>Roseateles</taxon>
    </lineage>
</organism>
<dbReference type="Proteomes" id="UP001606303">
    <property type="component" value="Unassembled WGS sequence"/>
</dbReference>
<accession>A0ABW7GV59</accession>
<name>A0ABW7GV59_9BURK</name>
<evidence type="ECO:0000313" key="2">
    <source>
        <dbReference type="Proteomes" id="UP001606303"/>
    </source>
</evidence>
<dbReference type="EMBL" id="JBIGIB010000001">
    <property type="protein sequence ID" value="MFG6465686.1"/>
    <property type="molecule type" value="Genomic_DNA"/>
</dbReference>
<protein>
    <submittedName>
        <fullName evidence="1">Uncharacterized protein</fullName>
    </submittedName>
</protein>
<sequence>MCPNLDATSAPPLPTCDDLHVAAELDVRLRTPTTLVVNAQLEFAVPTPHPAHNAPFAVPITPVELALVIPRSHCRGERPRLAALQDAAQAAVARALRGALPPGLGRVLTPVAGQLHLVTEFEAA</sequence>
<proteinExistence type="predicted"/>
<gene>
    <name evidence="1" type="ORF">ACG01O_03595</name>
</gene>
<evidence type="ECO:0000313" key="1">
    <source>
        <dbReference type="EMBL" id="MFG6465686.1"/>
    </source>
</evidence>
<keyword evidence="2" id="KW-1185">Reference proteome</keyword>
<dbReference type="RefSeq" id="WP_394381457.1">
    <property type="nucleotide sequence ID" value="NZ_JBIGIB010000001.1"/>
</dbReference>
<reference evidence="1 2" key="1">
    <citation type="submission" date="2024-08" db="EMBL/GenBank/DDBJ databases">
        <authorList>
            <person name="Lu H."/>
        </authorList>
    </citation>
    <scope>NUCLEOTIDE SEQUENCE [LARGE SCALE GENOMIC DNA]</scope>
    <source>
        <strain evidence="1 2">BYS87W</strain>
    </source>
</reference>